<evidence type="ECO:0000313" key="2">
    <source>
        <dbReference type="EMBL" id="KMO29581.1"/>
    </source>
</evidence>
<name>A0A0J6UTT2_9HYPH</name>
<dbReference type="SMART" id="SM00450">
    <property type="entry name" value="RHOD"/>
    <property type="match status" value="1"/>
</dbReference>
<dbReference type="RefSeq" id="WP_048466368.1">
    <property type="nucleotide sequence ID" value="NZ_JBNTQU010000015.1"/>
</dbReference>
<dbReference type="InterPro" id="IPR050229">
    <property type="entry name" value="GlpE_sulfurtransferase"/>
</dbReference>
<dbReference type="PROSITE" id="PS00380">
    <property type="entry name" value="RHODANESE_1"/>
    <property type="match status" value="1"/>
</dbReference>
<feature type="domain" description="Rhodanese" evidence="1">
    <location>
        <begin position="45"/>
        <end position="135"/>
    </location>
</feature>
<comment type="caution">
    <text evidence="2">The sequence shown here is derived from an EMBL/GenBank/DDBJ whole genome shotgun (WGS) entry which is preliminary data.</text>
</comment>
<dbReference type="PATRIC" id="fig|270351.6.peg.2881"/>
<dbReference type="PANTHER" id="PTHR43031">
    <property type="entry name" value="FAD-DEPENDENT OXIDOREDUCTASE"/>
    <property type="match status" value="1"/>
</dbReference>
<dbReference type="EMBL" id="LABX01000201">
    <property type="protein sequence ID" value="KMO29581.1"/>
    <property type="molecule type" value="Genomic_DNA"/>
</dbReference>
<dbReference type="Proteomes" id="UP000035929">
    <property type="component" value="Unassembled WGS sequence"/>
</dbReference>
<dbReference type="AlphaFoldDB" id="A0A0J6UTT2"/>
<reference evidence="2 3" key="1">
    <citation type="submission" date="2015-03" db="EMBL/GenBank/DDBJ databases">
        <title>Genome sequencing of Methylobacterium aquaticum DSM16371 type strain.</title>
        <authorList>
            <person name="Chaudhry V."/>
            <person name="Patil P.B."/>
        </authorList>
    </citation>
    <scope>NUCLEOTIDE SEQUENCE [LARGE SCALE GENOMIC DNA]</scope>
    <source>
        <strain evidence="2 3">DSM 16371</strain>
    </source>
</reference>
<dbReference type="Pfam" id="PF00581">
    <property type="entry name" value="Rhodanese"/>
    <property type="match status" value="1"/>
</dbReference>
<dbReference type="InterPro" id="IPR001307">
    <property type="entry name" value="Thiosulphate_STrfase_CS"/>
</dbReference>
<evidence type="ECO:0000313" key="3">
    <source>
        <dbReference type="Proteomes" id="UP000035929"/>
    </source>
</evidence>
<evidence type="ECO:0000259" key="1">
    <source>
        <dbReference type="PROSITE" id="PS50206"/>
    </source>
</evidence>
<dbReference type="InterPro" id="IPR036873">
    <property type="entry name" value="Rhodanese-like_dom_sf"/>
</dbReference>
<gene>
    <name evidence="2" type="ORF">VP06_24355</name>
</gene>
<proteinExistence type="predicted"/>
<dbReference type="PROSITE" id="PS50206">
    <property type="entry name" value="RHODANESE_3"/>
    <property type="match status" value="1"/>
</dbReference>
<organism evidence="2 3">
    <name type="scientific">Methylobacterium aquaticum</name>
    <dbReference type="NCBI Taxonomy" id="270351"/>
    <lineage>
        <taxon>Bacteria</taxon>
        <taxon>Pseudomonadati</taxon>
        <taxon>Pseudomonadota</taxon>
        <taxon>Alphaproteobacteria</taxon>
        <taxon>Hyphomicrobiales</taxon>
        <taxon>Methylobacteriaceae</taxon>
        <taxon>Methylobacterium</taxon>
    </lineage>
</organism>
<dbReference type="GO" id="GO:0004792">
    <property type="term" value="F:thiosulfate-cyanide sulfurtransferase activity"/>
    <property type="evidence" value="ECO:0007669"/>
    <property type="project" value="InterPro"/>
</dbReference>
<sequence>MPNPVTAVPPAPAAEVAAHYARRLAFETDCADVHAAFGPADGTTGDPGFVLLDVRGPALYARSHVPGALNLPRGKMTPRRMAEWPAGTLFVVYCAGPHCNGADKAALHLAELGLPVKVMIGGMTGWMDEGFALAEDA</sequence>
<protein>
    <recommendedName>
        <fullName evidence="1">Rhodanese domain-containing protein</fullName>
    </recommendedName>
</protein>
<dbReference type="Gene3D" id="3.40.250.10">
    <property type="entry name" value="Rhodanese-like domain"/>
    <property type="match status" value="1"/>
</dbReference>
<dbReference type="PANTHER" id="PTHR43031:SF1">
    <property type="entry name" value="PYRIDINE NUCLEOTIDE-DISULPHIDE OXIDOREDUCTASE"/>
    <property type="match status" value="1"/>
</dbReference>
<dbReference type="OrthoDB" id="9802991at2"/>
<accession>A0A0J6UTT2</accession>
<dbReference type="InterPro" id="IPR001763">
    <property type="entry name" value="Rhodanese-like_dom"/>
</dbReference>
<dbReference type="SUPFAM" id="SSF52821">
    <property type="entry name" value="Rhodanese/Cell cycle control phosphatase"/>
    <property type="match status" value="1"/>
</dbReference>